<evidence type="ECO:0000259" key="1">
    <source>
        <dbReference type="Pfam" id="PF20151"/>
    </source>
</evidence>
<dbReference type="Proteomes" id="UP000053558">
    <property type="component" value="Unassembled WGS sequence"/>
</dbReference>
<protein>
    <recommendedName>
        <fullName evidence="1">DUF6533 domain-containing protein</fullName>
    </recommendedName>
</protein>
<evidence type="ECO:0000313" key="3">
    <source>
        <dbReference type="Proteomes" id="UP000053558"/>
    </source>
</evidence>
<dbReference type="InterPro" id="IPR045340">
    <property type="entry name" value="DUF6533"/>
</dbReference>
<dbReference type="OrthoDB" id="3038503at2759"/>
<comment type="caution">
    <text evidence="2">The sequence shown here is derived from an EMBL/GenBank/DDBJ whole genome shotgun (WGS) entry which is preliminary data.</text>
</comment>
<accession>A0A5M3MG36</accession>
<reference evidence="3" key="1">
    <citation type="journal article" date="2012" name="Science">
        <title>The Paleozoic origin of enzymatic lignin decomposition reconstructed from 31 fungal genomes.</title>
        <authorList>
            <person name="Floudas D."/>
            <person name="Binder M."/>
            <person name="Riley R."/>
            <person name="Barry K."/>
            <person name="Blanchette R.A."/>
            <person name="Henrissat B."/>
            <person name="Martinez A.T."/>
            <person name="Otillar R."/>
            <person name="Spatafora J.W."/>
            <person name="Yadav J.S."/>
            <person name="Aerts A."/>
            <person name="Benoit I."/>
            <person name="Boyd A."/>
            <person name="Carlson A."/>
            <person name="Copeland A."/>
            <person name="Coutinho P.M."/>
            <person name="de Vries R.P."/>
            <person name="Ferreira P."/>
            <person name="Findley K."/>
            <person name="Foster B."/>
            <person name="Gaskell J."/>
            <person name="Glotzer D."/>
            <person name="Gorecki P."/>
            <person name="Heitman J."/>
            <person name="Hesse C."/>
            <person name="Hori C."/>
            <person name="Igarashi K."/>
            <person name="Jurgens J.A."/>
            <person name="Kallen N."/>
            <person name="Kersten P."/>
            <person name="Kohler A."/>
            <person name="Kuees U."/>
            <person name="Kumar T.K.A."/>
            <person name="Kuo A."/>
            <person name="LaButti K."/>
            <person name="Larrondo L.F."/>
            <person name="Lindquist E."/>
            <person name="Ling A."/>
            <person name="Lombard V."/>
            <person name="Lucas S."/>
            <person name="Lundell T."/>
            <person name="Martin R."/>
            <person name="McLaughlin D.J."/>
            <person name="Morgenstern I."/>
            <person name="Morin E."/>
            <person name="Murat C."/>
            <person name="Nagy L.G."/>
            <person name="Nolan M."/>
            <person name="Ohm R.A."/>
            <person name="Patyshakuliyeva A."/>
            <person name="Rokas A."/>
            <person name="Ruiz-Duenas F.J."/>
            <person name="Sabat G."/>
            <person name="Salamov A."/>
            <person name="Samejima M."/>
            <person name="Schmutz J."/>
            <person name="Slot J.C."/>
            <person name="St John F."/>
            <person name="Stenlid J."/>
            <person name="Sun H."/>
            <person name="Sun S."/>
            <person name="Syed K."/>
            <person name="Tsang A."/>
            <person name="Wiebenga A."/>
            <person name="Young D."/>
            <person name="Pisabarro A."/>
            <person name="Eastwood D.C."/>
            <person name="Martin F."/>
            <person name="Cullen D."/>
            <person name="Grigoriev I.V."/>
            <person name="Hibbett D.S."/>
        </authorList>
    </citation>
    <scope>NUCLEOTIDE SEQUENCE [LARGE SCALE GENOMIC DNA]</scope>
    <source>
        <strain evidence="3">RWD-64-598 SS2</strain>
    </source>
</reference>
<keyword evidence="3" id="KW-1185">Reference proteome</keyword>
<dbReference type="Pfam" id="PF20151">
    <property type="entry name" value="DUF6533"/>
    <property type="match status" value="1"/>
</dbReference>
<evidence type="ECO:0000313" key="2">
    <source>
        <dbReference type="EMBL" id="EIW78007.1"/>
    </source>
</evidence>
<dbReference type="AlphaFoldDB" id="A0A5M3MG36"/>
<proteinExistence type="predicted"/>
<dbReference type="RefSeq" id="XP_007772284.1">
    <property type="nucleotide sequence ID" value="XM_007774094.1"/>
</dbReference>
<dbReference type="KEGG" id="cput:CONPUDRAFT_157174"/>
<name>A0A5M3MG36_CONPW</name>
<organism evidence="2 3">
    <name type="scientific">Coniophora puteana (strain RWD-64-598)</name>
    <name type="common">Brown rot fungus</name>
    <dbReference type="NCBI Taxonomy" id="741705"/>
    <lineage>
        <taxon>Eukaryota</taxon>
        <taxon>Fungi</taxon>
        <taxon>Dikarya</taxon>
        <taxon>Basidiomycota</taxon>
        <taxon>Agaricomycotina</taxon>
        <taxon>Agaricomycetes</taxon>
        <taxon>Agaricomycetidae</taxon>
        <taxon>Boletales</taxon>
        <taxon>Coniophorineae</taxon>
        <taxon>Coniophoraceae</taxon>
        <taxon>Coniophora</taxon>
    </lineage>
</organism>
<dbReference type="GeneID" id="19203717"/>
<dbReference type="EMBL" id="JH711583">
    <property type="protein sequence ID" value="EIW78007.1"/>
    <property type="molecule type" value="Genomic_DNA"/>
</dbReference>
<feature type="domain" description="DUF6533" evidence="1">
    <location>
        <begin position="21"/>
        <end position="66"/>
    </location>
</feature>
<sequence length="96" mass="11023">MASNEAEEILMVVELQLIENYSLVAAFAMMSYDYVLNLGLEIDIIWAKKYTQMTLLYAMLRYVGLMYGVTKPKHTSTGKRTFYSDQIRVPTHSCQA</sequence>
<gene>
    <name evidence="2" type="ORF">CONPUDRAFT_157174</name>
</gene>